<dbReference type="PANTHER" id="PTHR32309">
    <property type="entry name" value="TYROSINE-PROTEIN KINASE"/>
    <property type="match status" value="1"/>
</dbReference>
<evidence type="ECO:0000256" key="5">
    <source>
        <dbReference type="ARBA" id="ARBA00022989"/>
    </source>
</evidence>
<reference evidence="9 10" key="1">
    <citation type="submission" date="2018-06" db="EMBL/GenBank/DDBJ databases">
        <title>The draft genome sequences of strains SCU63 and S1.</title>
        <authorList>
            <person name="Gan L."/>
        </authorList>
    </citation>
    <scope>NUCLEOTIDE SEQUENCE [LARGE SCALE GENOMIC DNA]</scope>
    <source>
        <strain evidence="9 10">SCU63</strain>
    </source>
</reference>
<evidence type="ECO:0000256" key="6">
    <source>
        <dbReference type="ARBA" id="ARBA00023136"/>
    </source>
</evidence>
<keyword evidence="4 7" id="KW-0812">Transmembrane</keyword>
<evidence type="ECO:0000259" key="8">
    <source>
        <dbReference type="Pfam" id="PF02706"/>
    </source>
</evidence>
<dbReference type="InterPro" id="IPR050445">
    <property type="entry name" value="Bact_polysacc_biosynth/exp"/>
</dbReference>
<evidence type="ECO:0000313" key="9">
    <source>
        <dbReference type="EMBL" id="RAZ79544.1"/>
    </source>
</evidence>
<keyword evidence="10" id="KW-1185">Reference proteome</keyword>
<dbReference type="EMBL" id="QLZR01000002">
    <property type="protein sequence ID" value="RAZ79544.1"/>
    <property type="molecule type" value="Genomic_DNA"/>
</dbReference>
<keyword evidence="5 7" id="KW-1133">Transmembrane helix</keyword>
<dbReference type="Proteomes" id="UP000251002">
    <property type="component" value="Unassembled WGS sequence"/>
</dbReference>
<organism evidence="9 10">
    <name type="scientific">Planococcus halotolerans</name>
    <dbReference type="NCBI Taxonomy" id="2233542"/>
    <lineage>
        <taxon>Bacteria</taxon>
        <taxon>Bacillati</taxon>
        <taxon>Bacillota</taxon>
        <taxon>Bacilli</taxon>
        <taxon>Bacillales</taxon>
        <taxon>Caryophanaceae</taxon>
        <taxon>Planococcus</taxon>
    </lineage>
</organism>
<keyword evidence="3" id="KW-1003">Cell membrane</keyword>
<proteinExistence type="inferred from homology"/>
<dbReference type="AlphaFoldDB" id="A0A365L2C7"/>
<feature type="domain" description="Polysaccharide chain length determinant N-terminal" evidence="8">
    <location>
        <begin position="7"/>
        <end position="93"/>
    </location>
</feature>
<dbReference type="GO" id="GO:0005886">
    <property type="term" value="C:plasma membrane"/>
    <property type="evidence" value="ECO:0007669"/>
    <property type="project" value="UniProtKB-SubCell"/>
</dbReference>
<evidence type="ECO:0000256" key="3">
    <source>
        <dbReference type="ARBA" id="ARBA00022475"/>
    </source>
</evidence>
<dbReference type="InterPro" id="IPR003856">
    <property type="entry name" value="LPS_length_determ_N"/>
</dbReference>
<accession>A0A365L2C7</accession>
<evidence type="ECO:0000256" key="7">
    <source>
        <dbReference type="SAM" id="Phobius"/>
    </source>
</evidence>
<keyword evidence="6 7" id="KW-0472">Membrane</keyword>
<name>A0A365L2C7_9BACL</name>
<evidence type="ECO:0000256" key="2">
    <source>
        <dbReference type="ARBA" id="ARBA00006683"/>
    </source>
</evidence>
<evidence type="ECO:0000256" key="1">
    <source>
        <dbReference type="ARBA" id="ARBA00004651"/>
    </source>
</evidence>
<sequence>MAEKVMVFNMLKSLKNHIKLIIGVAILSTGTIWALLTFIFAPNYQATSQLYIEQPTAGLPEAGQIEKSADPQVVEAYSAMIKSSEVLSAAIEETGISLTPAELFEKVTVSNVPSSHVLNITVEDKSRKVAGEITNSLANLAVSEGWKLMNVDNLEIIAKASVEEVPPVLEENGLYVLLVGGIFGTIVGILVAFIAELFNMLIRTGVLERRRKRSSFQTVFK</sequence>
<comment type="caution">
    <text evidence="9">The sequence shown here is derived from an EMBL/GenBank/DDBJ whole genome shotgun (WGS) entry which is preliminary data.</text>
</comment>
<protein>
    <recommendedName>
        <fullName evidence="8">Polysaccharide chain length determinant N-terminal domain-containing protein</fullName>
    </recommendedName>
</protein>
<evidence type="ECO:0000313" key="10">
    <source>
        <dbReference type="Proteomes" id="UP000251002"/>
    </source>
</evidence>
<evidence type="ECO:0000256" key="4">
    <source>
        <dbReference type="ARBA" id="ARBA00022692"/>
    </source>
</evidence>
<gene>
    <name evidence="9" type="ORF">DP120_08020</name>
</gene>
<comment type="similarity">
    <text evidence="2">Belongs to the CpsC/CapA family.</text>
</comment>
<dbReference type="Pfam" id="PF02706">
    <property type="entry name" value="Wzz"/>
    <property type="match status" value="1"/>
</dbReference>
<feature type="transmembrane region" description="Helical" evidence="7">
    <location>
        <begin position="174"/>
        <end position="202"/>
    </location>
</feature>
<feature type="transmembrane region" description="Helical" evidence="7">
    <location>
        <begin position="20"/>
        <end position="41"/>
    </location>
</feature>
<dbReference type="GO" id="GO:0004713">
    <property type="term" value="F:protein tyrosine kinase activity"/>
    <property type="evidence" value="ECO:0007669"/>
    <property type="project" value="TreeGrafter"/>
</dbReference>
<dbReference type="RefSeq" id="WP_112223111.1">
    <property type="nucleotide sequence ID" value="NZ_CP196859.1"/>
</dbReference>
<comment type="subcellular location">
    <subcellularLocation>
        <location evidence="1">Cell membrane</location>
        <topology evidence="1">Multi-pass membrane protein</topology>
    </subcellularLocation>
</comment>
<dbReference type="PANTHER" id="PTHR32309:SF13">
    <property type="entry name" value="FERRIC ENTEROBACTIN TRANSPORT PROTEIN FEPE"/>
    <property type="match status" value="1"/>
</dbReference>